<dbReference type="AlphaFoldDB" id="A0A2U2MWJ0"/>
<comment type="caution">
    <text evidence="1">The sequence shown here is derived from an EMBL/GenBank/DDBJ whole genome shotgun (WGS) entry which is preliminary data.</text>
</comment>
<dbReference type="OrthoDB" id="826539at2"/>
<protein>
    <submittedName>
        <fullName evidence="1">DUF3892 domain-containing protein</fullName>
    </submittedName>
</protein>
<evidence type="ECO:0000313" key="2">
    <source>
        <dbReference type="Proteomes" id="UP000245474"/>
    </source>
</evidence>
<evidence type="ECO:0000313" key="1">
    <source>
        <dbReference type="EMBL" id="PWG61182.1"/>
    </source>
</evidence>
<organism evidence="1 2">
    <name type="scientific">Sediminicurvatus halobius</name>
    <dbReference type="NCBI Taxonomy" id="2182432"/>
    <lineage>
        <taxon>Bacteria</taxon>
        <taxon>Pseudomonadati</taxon>
        <taxon>Pseudomonadota</taxon>
        <taxon>Gammaproteobacteria</taxon>
        <taxon>Chromatiales</taxon>
        <taxon>Ectothiorhodospiraceae</taxon>
        <taxon>Sediminicurvatus</taxon>
    </lineage>
</organism>
<name>A0A2U2MWJ0_9GAMM</name>
<dbReference type="RefSeq" id="WP_109680166.1">
    <property type="nucleotide sequence ID" value="NZ_CP086615.1"/>
</dbReference>
<proteinExistence type="predicted"/>
<accession>A0A2U2MWJ0</accession>
<dbReference type="EMBL" id="QFFI01000045">
    <property type="protein sequence ID" value="PWG61182.1"/>
    <property type="molecule type" value="Genomic_DNA"/>
</dbReference>
<reference evidence="1 2" key="1">
    <citation type="submission" date="2018-05" db="EMBL/GenBank/DDBJ databases">
        <title>Spiribacter halobius sp. nov., a moderately halophilic bacterium isolated from marine solar saltern.</title>
        <authorList>
            <person name="Zheng W.-S."/>
            <person name="Lu D.-C."/>
            <person name="Du Z.-J."/>
        </authorList>
    </citation>
    <scope>NUCLEOTIDE SEQUENCE [LARGE SCALE GENOMIC DNA]</scope>
    <source>
        <strain evidence="1 2">E85</strain>
    </source>
</reference>
<dbReference type="Proteomes" id="UP000245474">
    <property type="component" value="Unassembled WGS sequence"/>
</dbReference>
<dbReference type="Pfam" id="PF13031">
    <property type="entry name" value="DUF3892"/>
    <property type="match status" value="1"/>
</dbReference>
<sequence length="87" mass="9623">MSDRHVTRSKKGRDGDILALCNPGALWSPRPKADAIRDIESRAHTYYVTGEGGTRVSIHVVNGLSGKYLRTDPDNSERNNLDDLPDC</sequence>
<dbReference type="InterPro" id="IPR024997">
    <property type="entry name" value="DUF3892"/>
</dbReference>
<gene>
    <name evidence="1" type="ORF">DEM34_17740</name>
</gene>
<keyword evidence="2" id="KW-1185">Reference proteome</keyword>